<feature type="compositionally biased region" description="Basic and acidic residues" evidence="1">
    <location>
        <begin position="574"/>
        <end position="584"/>
    </location>
</feature>
<evidence type="ECO:0000256" key="1">
    <source>
        <dbReference type="SAM" id="MobiDB-lite"/>
    </source>
</evidence>
<gene>
    <name evidence="3" type="ORF">KAF25_008650</name>
</gene>
<dbReference type="EMBL" id="JAGPUO010000002">
    <property type="protein sequence ID" value="KAG5664916.1"/>
    <property type="molecule type" value="Genomic_DNA"/>
</dbReference>
<feature type="compositionally biased region" description="Polar residues" evidence="1">
    <location>
        <begin position="588"/>
        <end position="598"/>
    </location>
</feature>
<sequence>MACHKLTLILMTGSLLSGVVLSIGHHLFYDYLNNRIVQSQNQQEWFLRIGTGIAFLTRALLSAAVGIAYTQILWRTLRSKSVTIDGINSLFGVPHNAWDFTTSELWTAAPALTIIAAIAWALPLIAVITPATLSIEISSQPNTTVVDSPIPNIDYDQTFWFGEWVENRTVVHSVLISRLLLPVATLGYILNAPAPFPNSSYSVEFYGPSISCDTPNNRTFTDRISKIIANHSNSEGNVTYVGFVPYVSRLTSPFVVKTWEDYAIEGLYMALDYTLDFEIPTLDISGYEMDEEFSENNLVTFFVVTPGAQGRQAKNTLMCQLYNSSYAVNFTFDNGLQKITYKTERLNGVTTLATENCRLGRQLHHCNLVTAYLSLMNAMGELLLGAQWYSGKGVYPTHRTEIGRTTLIESPDMNYFHYERPKSSIKNMSMADAVEELFTNVTISLLSESNFLCFGQNDTSASYHPITRYSPQNEFSYESRNLFIAYGIGILFSSMVVVYGLLCIKSASASYANSFSTILRTTRNPDLDAVIPATETSGAEPLSKNLGNVRLVLRRQGNGLEGGGDEATFFANDPKPDDGKRTCEETPTESLLKQNTESQDSDIVETPNTQEGVDVNLKNGTQGALPTAEGESTLS</sequence>
<feature type="transmembrane region" description="Helical" evidence="2">
    <location>
        <begin position="105"/>
        <end position="128"/>
    </location>
</feature>
<keyword evidence="4" id="KW-1185">Reference proteome</keyword>
<organism evidence="3 4">
    <name type="scientific">Fusarium avenaceum</name>
    <dbReference type="NCBI Taxonomy" id="40199"/>
    <lineage>
        <taxon>Eukaryota</taxon>
        <taxon>Fungi</taxon>
        <taxon>Dikarya</taxon>
        <taxon>Ascomycota</taxon>
        <taxon>Pezizomycotina</taxon>
        <taxon>Sordariomycetes</taxon>
        <taxon>Hypocreomycetidae</taxon>
        <taxon>Hypocreales</taxon>
        <taxon>Nectriaceae</taxon>
        <taxon>Fusarium</taxon>
        <taxon>Fusarium tricinctum species complex</taxon>
    </lineage>
</organism>
<protein>
    <submittedName>
        <fullName evidence="3">Uncharacterized protein</fullName>
    </submittedName>
</protein>
<evidence type="ECO:0000313" key="3">
    <source>
        <dbReference type="EMBL" id="KAG5664916.1"/>
    </source>
</evidence>
<dbReference type="AlphaFoldDB" id="A0A9P7KT26"/>
<dbReference type="Proteomes" id="UP000782241">
    <property type="component" value="Unassembled WGS sequence"/>
</dbReference>
<reference evidence="3" key="1">
    <citation type="submission" date="2021-04" db="EMBL/GenBank/DDBJ databases">
        <title>Draft genome of Fusarium avenaceum strain F156N33, isolated from an atmospheric sample in Virginia.</title>
        <authorList>
            <person name="Yang S."/>
            <person name="Vinatzer B.A."/>
            <person name="Coleman J."/>
        </authorList>
    </citation>
    <scope>NUCLEOTIDE SEQUENCE</scope>
    <source>
        <strain evidence="3">F156N33</strain>
    </source>
</reference>
<feature type="transmembrane region" description="Helical" evidence="2">
    <location>
        <begin position="483"/>
        <end position="504"/>
    </location>
</feature>
<comment type="caution">
    <text evidence="3">The sequence shown here is derived from an EMBL/GenBank/DDBJ whole genome shotgun (WGS) entry which is preliminary data.</text>
</comment>
<keyword evidence="2" id="KW-0812">Transmembrane</keyword>
<proteinExistence type="predicted"/>
<keyword evidence="2" id="KW-0472">Membrane</keyword>
<feature type="transmembrane region" description="Helical" evidence="2">
    <location>
        <begin position="46"/>
        <end position="70"/>
    </location>
</feature>
<name>A0A9P7KT26_9HYPO</name>
<evidence type="ECO:0000313" key="4">
    <source>
        <dbReference type="Proteomes" id="UP000782241"/>
    </source>
</evidence>
<dbReference type="PANTHER" id="PTHR35041:SF6">
    <property type="entry name" value="FORMYLMETHIONINE DEFORMYLASE-LIKE PROTEIN-RELATED"/>
    <property type="match status" value="1"/>
</dbReference>
<feature type="region of interest" description="Disordered" evidence="1">
    <location>
        <begin position="563"/>
        <end position="635"/>
    </location>
</feature>
<evidence type="ECO:0000256" key="2">
    <source>
        <dbReference type="SAM" id="Phobius"/>
    </source>
</evidence>
<keyword evidence="2" id="KW-1133">Transmembrane helix</keyword>
<accession>A0A9P7KT26</accession>
<feature type="compositionally biased region" description="Polar residues" evidence="1">
    <location>
        <begin position="618"/>
        <end position="635"/>
    </location>
</feature>
<dbReference type="PANTHER" id="PTHR35041">
    <property type="entry name" value="MEDIATOR OF RNA POLYMERASE II TRANSCRIPTION SUBUNIT 1"/>
    <property type="match status" value="1"/>
</dbReference>